<feature type="compositionally biased region" description="Low complexity" evidence="1">
    <location>
        <begin position="1"/>
        <end position="12"/>
    </location>
</feature>
<organism evidence="2 3">
    <name type="scientific">Candidatus Komeilibacteria bacterium RIFCSPHIGHO2_01_FULL_52_14</name>
    <dbReference type="NCBI Taxonomy" id="1798549"/>
    <lineage>
        <taxon>Bacteria</taxon>
        <taxon>Candidatus Komeiliibacteriota</taxon>
    </lineage>
</organism>
<evidence type="ECO:0008006" key="4">
    <source>
        <dbReference type="Google" id="ProtNLM"/>
    </source>
</evidence>
<comment type="caution">
    <text evidence="2">The sequence shown here is derived from an EMBL/GenBank/DDBJ whole genome shotgun (WGS) entry which is preliminary data.</text>
</comment>
<proteinExistence type="predicted"/>
<sequence>MGDAGTPGTTGPVGAEPKLQPPLTDDQLLKDGYVSQIPWVDKPADCVVVCCSDHRFEKQNEDFVRALGFTSPHFVQVPSGIAVFHGLVAAAGFLPKAMGLLLDKAQDVTTAKTIIGLGHSDCGSYKLGSVKIVAEVARRLVGKDVREIQIEHLEQAGRAIALRLGGSAKVRVFYSDVVDTRDGSRVKYIPVDLGRHSRG</sequence>
<dbReference type="AlphaFoldDB" id="A0A1G2BHF9"/>
<feature type="region of interest" description="Disordered" evidence="1">
    <location>
        <begin position="1"/>
        <end position="21"/>
    </location>
</feature>
<evidence type="ECO:0000256" key="1">
    <source>
        <dbReference type="SAM" id="MobiDB-lite"/>
    </source>
</evidence>
<gene>
    <name evidence="2" type="ORF">A2677_02925</name>
</gene>
<dbReference type="EMBL" id="MHKK01000059">
    <property type="protein sequence ID" value="OGY88621.1"/>
    <property type="molecule type" value="Genomic_DNA"/>
</dbReference>
<evidence type="ECO:0000313" key="3">
    <source>
        <dbReference type="Proteomes" id="UP000177817"/>
    </source>
</evidence>
<accession>A0A1G2BHF9</accession>
<evidence type="ECO:0000313" key="2">
    <source>
        <dbReference type="EMBL" id="OGY88621.1"/>
    </source>
</evidence>
<name>A0A1G2BHF9_9BACT</name>
<reference evidence="2 3" key="1">
    <citation type="journal article" date="2016" name="Nat. Commun.">
        <title>Thousands of microbial genomes shed light on interconnected biogeochemical processes in an aquifer system.</title>
        <authorList>
            <person name="Anantharaman K."/>
            <person name="Brown C.T."/>
            <person name="Hug L.A."/>
            <person name="Sharon I."/>
            <person name="Castelle C.J."/>
            <person name="Probst A.J."/>
            <person name="Thomas B.C."/>
            <person name="Singh A."/>
            <person name="Wilkins M.J."/>
            <person name="Karaoz U."/>
            <person name="Brodie E.L."/>
            <person name="Williams K.H."/>
            <person name="Hubbard S.S."/>
            <person name="Banfield J.F."/>
        </authorList>
    </citation>
    <scope>NUCLEOTIDE SEQUENCE [LARGE SCALE GENOMIC DNA]</scope>
</reference>
<dbReference type="Proteomes" id="UP000177817">
    <property type="component" value="Unassembled WGS sequence"/>
</dbReference>
<protein>
    <recommendedName>
        <fullName evidence="4">Carbonic anhydrase</fullName>
    </recommendedName>
</protein>